<dbReference type="AlphaFoldDB" id="A0A5C4NGA1"/>
<accession>A0A5C4NGA1</accession>
<sequence length="297" mass="32691">MTPPLKPAPAVDEIDESSAPLIEHLAELRNRLIWSLLAFTVAMILCFFVWEPIYDFLTVPLCEALNSRGQDCALVFLSLQEGFFLAFSISVMAGLVLSFPVISYQMWRFVAPGLYRSEKAAFLPFLVASPFMFFLGAAFAYYVVTPMAFSFFLTFQDVGALVSDGVVAEGEGSAAMVFQGSAQMYLSLTMSFIVAFGLCFQLPVLLTLMGRAGIISSNALVRTRKYAVVAILILAAVATPPDMMSQIILFCAVYPLYEVSILLMRRHERKVEAQMRAEGLLGPNETLYGDGDAEEKA</sequence>
<evidence type="ECO:0000313" key="6">
    <source>
        <dbReference type="EMBL" id="TNC73761.1"/>
    </source>
</evidence>
<evidence type="ECO:0000313" key="7">
    <source>
        <dbReference type="Proteomes" id="UP000305709"/>
    </source>
</evidence>
<keyword evidence="5" id="KW-1003">Cell membrane</keyword>
<dbReference type="Proteomes" id="UP000305709">
    <property type="component" value="Unassembled WGS sequence"/>
</dbReference>
<evidence type="ECO:0000256" key="4">
    <source>
        <dbReference type="ARBA" id="ARBA00023136"/>
    </source>
</evidence>
<keyword evidence="2 5" id="KW-0812">Transmembrane</keyword>
<gene>
    <name evidence="5 6" type="primary">tatC</name>
    <name evidence="6" type="ORF">FHG71_04600</name>
</gene>
<evidence type="ECO:0000256" key="5">
    <source>
        <dbReference type="HAMAP-Rule" id="MF_00902"/>
    </source>
</evidence>
<evidence type="ECO:0000256" key="3">
    <source>
        <dbReference type="ARBA" id="ARBA00022989"/>
    </source>
</evidence>
<dbReference type="EMBL" id="VDFV01000003">
    <property type="protein sequence ID" value="TNC73761.1"/>
    <property type="molecule type" value="Genomic_DNA"/>
</dbReference>
<dbReference type="HAMAP" id="MF_00902">
    <property type="entry name" value="TatC"/>
    <property type="match status" value="1"/>
</dbReference>
<dbReference type="GO" id="GO:0065002">
    <property type="term" value="P:intracellular protein transmembrane transport"/>
    <property type="evidence" value="ECO:0007669"/>
    <property type="project" value="TreeGrafter"/>
</dbReference>
<keyword evidence="4 5" id="KW-0472">Membrane</keyword>
<dbReference type="RefSeq" id="WP_139080444.1">
    <property type="nucleotide sequence ID" value="NZ_VDFV01000003.1"/>
</dbReference>
<keyword evidence="3 5" id="KW-1133">Transmembrane helix</keyword>
<comment type="caution">
    <text evidence="6">The sequence shown here is derived from an EMBL/GenBank/DDBJ whole genome shotgun (WGS) entry which is preliminary data.</text>
</comment>
<feature type="transmembrane region" description="Helical" evidence="5">
    <location>
        <begin position="32"/>
        <end position="50"/>
    </location>
</feature>
<dbReference type="PANTHER" id="PTHR30371:SF0">
    <property type="entry name" value="SEC-INDEPENDENT PROTEIN TRANSLOCASE PROTEIN TATC, CHLOROPLASTIC-RELATED"/>
    <property type="match status" value="1"/>
</dbReference>
<dbReference type="GO" id="GO:0033281">
    <property type="term" value="C:TAT protein transport complex"/>
    <property type="evidence" value="ECO:0007669"/>
    <property type="project" value="UniProtKB-UniRule"/>
</dbReference>
<comment type="function">
    <text evidence="5">Part of the twin-arginine translocation (Tat) system that transports large folded proteins containing a characteristic twin-arginine motif in their signal peptide across membranes. Together with TatB, TatC is part of a receptor directly interacting with Tat signal peptides.</text>
</comment>
<protein>
    <recommendedName>
        <fullName evidence="5">Sec-independent protein translocase protein TatC</fullName>
    </recommendedName>
</protein>
<comment type="subcellular location">
    <subcellularLocation>
        <location evidence="5">Cell membrane</location>
        <topology evidence="5">Multi-pass membrane protein</topology>
    </subcellularLocation>
    <subcellularLocation>
        <location evidence="1">Membrane</location>
        <topology evidence="1">Multi-pass membrane protein</topology>
    </subcellularLocation>
</comment>
<organism evidence="6 7">
    <name type="scientific">Rubellimicrobium roseum</name>
    <dbReference type="NCBI Taxonomy" id="687525"/>
    <lineage>
        <taxon>Bacteria</taxon>
        <taxon>Pseudomonadati</taxon>
        <taxon>Pseudomonadota</taxon>
        <taxon>Alphaproteobacteria</taxon>
        <taxon>Rhodobacterales</taxon>
        <taxon>Roseobacteraceae</taxon>
        <taxon>Rubellimicrobium</taxon>
    </lineage>
</organism>
<feature type="transmembrane region" description="Helical" evidence="5">
    <location>
        <begin position="122"/>
        <end position="144"/>
    </location>
</feature>
<dbReference type="GO" id="GO:0043953">
    <property type="term" value="P:protein transport by the Tat complex"/>
    <property type="evidence" value="ECO:0007669"/>
    <property type="project" value="UniProtKB-UniRule"/>
</dbReference>
<dbReference type="PANTHER" id="PTHR30371">
    <property type="entry name" value="SEC-INDEPENDENT PROTEIN TRANSLOCASE PROTEIN TATC"/>
    <property type="match status" value="1"/>
</dbReference>
<feature type="transmembrane region" description="Helical" evidence="5">
    <location>
        <begin position="83"/>
        <end position="102"/>
    </location>
</feature>
<evidence type="ECO:0000256" key="2">
    <source>
        <dbReference type="ARBA" id="ARBA00022692"/>
    </source>
</evidence>
<dbReference type="NCBIfam" id="TIGR00945">
    <property type="entry name" value="tatC"/>
    <property type="match status" value="1"/>
</dbReference>
<keyword evidence="7" id="KW-1185">Reference proteome</keyword>
<dbReference type="GO" id="GO:0009977">
    <property type="term" value="F:proton motive force dependent protein transmembrane transporter activity"/>
    <property type="evidence" value="ECO:0007669"/>
    <property type="project" value="TreeGrafter"/>
</dbReference>
<dbReference type="Pfam" id="PF00902">
    <property type="entry name" value="TatC"/>
    <property type="match status" value="1"/>
</dbReference>
<dbReference type="InterPro" id="IPR002033">
    <property type="entry name" value="TatC"/>
</dbReference>
<proteinExistence type="inferred from homology"/>
<keyword evidence="5" id="KW-0813">Transport</keyword>
<comment type="caution">
    <text evidence="5">Lacks conserved residue(s) required for the propagation of feature annotation.</text>
</comment>
<evidence type="ECO:0000256" key="1">
    <source>
        <dbReference type="ARBA" id="ARBA00004141"/>
    </source>
</evidence>
<dbReference type="OrthoDB" id="9777044at2"/>
<comment type="similarity">
    <text evidence="5">Belongs to the TatC family.</text>
</comment>
<feature type="transmembrane region" description="Helical" evidence="5">
    <location>
        <begin position="184"/>
        <end position="206"/>
    </location>
</feature>
<comment type="subunit">
    <text evidence="5">The Tat system comprises two distinct complexes: a TatABC complex, containing multiple copies of TatA, TatB and TatC subunits, and a separate TatA complex, containing only TatA subunits. Substrates initially bind to the TatABC complex, which probably triggers association of the separate TatA complex to form the active translocon.</text>
</comment>
<keyword evidence="5" id="KW-0811">Translocation</keyword>
<reference evidence="6 7" key="1">
    <citation type="submission" date="2019-06" db="EMBL/GenBank/DDBJ databases">
        <authorList>
            <person name="Jiang L."/>
        </authorList>
    </citation>
    <scope>NUCLEOTIDE SEQUENCE [LARGE SCALE GENOMIC DNA]</scope>
    <source>
        <strain evidence="6 7">YIM 48858</strain>
    </source>
</reference>
<feature type="transmembrane region" description="Helical" evidence="5">
    <location>
        <begin position="226"/>
        <end position="241"/>
    </location>
</feature>
<keyword evidence="5" id="KW-0653">Protein transport</keyword>
<name>A0A5C4NGA1_9RHOB</name>
<dbReference type="PRINTS" id="PR01840">
    <property type="entry name" value="TATCFAMILY"/>
</dbReference>